<feature type="active site" description="Nucleophile" evidence="6">
    <location>
        <position position="479"/>
    </location>
</feature>
<dbReference type="PRINTS" id="PR00743">
    <property type="entry name" value="GLHYDRLASE36"/>
</dbReference>
<feature type="binding site" evidence="7">
    <location>
        <position position="549"/>
    </location>
    <ligand>
        <name>substrate</name>
    </ligand>
</feature>
<evidence type="ECO:0000256" key="3">
    <source>
        <dbReference type="ARBA" id="ARBA00022801"/>
    </source>
</evidence>
<dbReference type="Pfam" id="PF02065">
    <property type="entry name" value="Melibiase"/>
    <property type="match status" value="1"/>
</dbReference>
<dbReference type="PANTHER" id="PTHR43053">
    <property type="entry name" value="GLYCOSIDASE FAMILY 31"/>
    <property type="match status" value="1"/>
</dbReference>
<dbReference type="FunFam" id="3.20.20.70:FF:000118">
    <property type="entry name" value="Alpha-galactosidase"/>
    <property type="match status" value="1"/>
</dbReference>
<feature type="domain" description="Glycosyl hydrolase family 36 C-terminal" evidence="8">
    <location>
        <begin position="645"/>
        <end position="718"/>
    </location>
</feature>
<feature type="domain" description="Glycosyl hydrolase family 36 N-terminal" evidence="9">
    <location>
        <begin position="29"/>
        <end position="286"/>
    </location>
</feature>
<dbReference type="Gene3D" id="3.20.20.70">
    <property type="entry name" value="Aldolase class I"/>
    <property type="match status" value="1"/>
</dbReference>
<feature type="binding site" evidence="7">
    <location>
        <position position="444"/>
    </location>
    <ligand>
        <name>substrate</name>
    </ligand>
</feature>
<dbReference type="Gene3D" id="2.60.40.1180">
    <property type="entry name" value="Golgi alpha-mannosidase II"/>
    <property type="match status" value="1"/>
</dbReference>
<comment type="catalytic activity">
    <reaction evidence="1 5">
        <text>Hydrolysis of terminal, non-reducing alpha-D-galactose residues in alpha-D-galactosides, including galactose oligosaccharides, galactomannans and galactolipids.</text>
        <dbReference type="EC" id="3.2.1.22"/>
    </reaction>
</comment>
<evidence type="ECO:0000259" key="9">
    <source>
        <dbReference type="Pfam" id="PF16875"/>
    </source>
</evidence>
<keyword evidence="11" id="KW-1185">Reference proteome</keyword>
<evidence type="ECO:0000256" key="6">
    <source>
        <dbReference type="PIRSR" id="PIRSR005536-1"/>
    </source>
</evidence>
<dbReference type="Pfam" id="PF16875">
    <property type="entry name" value="Glyco_hydro_36N"/>
    <property type="match status" value="1"/>
</dbReference>
<feature type="binding site" evidence="7">
    <location>
        <begin position="367"/>
        <end position="368"/>
    </location>
    <ligand>
        <name>substrate</name>
    </ligand>
</feature>
<dbReference type="Pfam" id="PF16874">
    <property type="entry name" value="Glyco_hydro_36C"/>
    <property type="match status" value="1"/>
</dbReference>
<protein>
    <recommendedName>
        <fullName evidence="2 5">Alpha-galactosidase</fullName>
        <ecNumber evidence="2 5">3.2.1.22</ecNumber>
    </recommendedName>
</protein>
<evidence type="ECO:0000256" key="4">
    <source>
        <dbReference type="ARBA" id="ARBA00023295"/>
    </source>
</evidence>
<keyword evidence="4 5" id="KW-0326">Glycosidase</keyword>
<dbReference type="InterPro" id="IPR002252">
    <property type="entry name" value="Glyco_hydro_36"/>
</dbReference>
<sequence>MAILFDAEKKIFKLDTASSSYVFAVHDSGRLLHLYYGAYLPDCDMRYLLDRGYFGSFTPDAAGYVGKEFSPDTQPSEYSCNGTGDFRISALQIRNADGNIATDIRYVSHRILNEKPALPGMPSLRDENGDSETLEITTLDQTTNAEVKLYYTVYNDLPVMTRHAVVTNTSDRTMELERVFSACLDFNTMDYDMVHLYGKWAKERTVTERPLCHGIQSIQSKRGSSSHNHNPFVALKAHGATEENGEVYGVNLIYSGNFSIEAEVDCLNATRLLAGINPTDFTWRLEPNESFTAPEAVMVYTDRGLGEMSRIFHRTYMKHLIKSPWRDVERPVLINSWEAAYFDFDDNKLVAFAHEAAKMGVDMLVMDDGWFGHRKNDDSSLGDWYVNEKKLKGGLSSLIERVNAEGLKFGIWYEPEMISPDSDLYRAHPDWCLHVPNRENSPARLQYVLDMTRKDVRDNIFAQMYKVLSENKIDYVKWDFNRNLTEVGSALLPPERQKEVMHRFVLGTYDLMDRFVKAFPNILFENCSGGGGRFDAGMLYYSPQIWCSDNTDAIERLTIQFGTSMCYPISSFGAHVAARPRTSLKTRGNVAMCGTFGYELDPRKLTDDEKAEVKQQIADYRKYHCLVREGDFYRLVSPTENDFYCAWEFVSPDKQEAMMTAVVMRQPETRYCVQRLRGLDPKTYYQDEETGTVYSGAMLMNAGLNLTRDVYEDGTSVTKHFKAVK</sequence>
<evidence type="ECO:0000256" key="2">
    <source>
        <dbReference type="ARBA" id="ARBA00012755"/>
    </source>
</evidence>
<dbReference type="AlphaFoldDB" id="A0AAE3DHS0"/>
<dbReference type="PANTHER" id="PTHR43053:SF3">
    <property type="entry name" value="ALPHA-GALACTOSIDASE C-RELATED"/>
    <property type="match status" value="1"/>
</dbReference>
<dbReference type="PIRSF" id="PIRSF005536">
    <property type="entry name" value="Agal"/>
    <property type="match status" value="1"/>
</dbReference>
<feature type="binding site" evidence="7">
    <location>
        <begin position="477"/>
        <end position="481"/>
    </location>
    <ligand>
        <name>substrate</name>
    </ligand>
</feature>
<proteinExistence type="inferred from homology"/>
<dbReference type="GO" id="GO:0016052">
    <property type="term" value="P:carbohydrate catabolic process"/>
    <property type="evidence" value="ECO:0007669"/>
    <property type="project" value="InterPro"/>
</dbReference>
<dbReference type="InterPro" id="IPR017853">
    <property type="entry name" value="GH"/>
</dbReference>
<dbReference type="InterPro" id="IPR031705">
    <property type="entry name" value="Glyco_hydro_36_C"/>
</dbReference>
<feature type="binding site" evidence="7">
    <location>
        <position position="527"/>
    </location>
    <ligand>
        <name>substrate</name>
    </ligand>
</feature>
<dbReference type="EMBL" id="JAJEQC010000002">
    <property type="protein sequence ID" value="MCC2136099.1"/>
    <property type="molecule type" value="Genomic_DNA"/>
</dbReference>
<evidence type="ECO:0000313" key="10">
    <source>
        <dbReference type="EMBL" id="MCC2136099.1"/>
    </source>
</evidence>
<dbReference type="InterPro" id="IPR013785">
    <property type="entry name" value="Aldolase_TIM"/>
</dbReference>
<gene>
    <name evidence="10" type="ORF">LKD31_03600</name>
</gene>
<comment type="similarity">
    <text evidence="5">Belongs to the glycosyl hydrolase.</text>
</comment>
<evidence type="ECO:0000259" key="8">
    <source>
        <dbReference type="Pfam" id="PF16874"/>
    </source>
</evidence>
<organism evidence="10 11">
    <name type="scientific">Hominenteromicrobium mulieris</name>
    <dbReference type="NCBI Taxonomy" id="2885357"/>
    <lineage>
        <taxon>Bacteria</taxon>
        <taxon>Bacillati</taxon>
        <taxon>Bacillota</taxon>
        <taxon>Clostridia</taxon>
        <taxon>Eubacteriales</taxon>
        <taxon>Oscillospiraceae</taxon>
        <taxon>Hominenteromicrobium</taxon>
    </lineage>
</organism>
<dbReference type="InterPro" id="IPR031704">
    <property type="entry name" value="Glyco_hydro_36_N"/>
</dbReference>
<dbReference type="RefSeq" id="WP_308448664.1">
    <property type="nucleotide sequence ID" value="NZ_JAJEQC010000002.1"/>
</dbReference>
<comment type="caution">
    <text evidence="10">The sequence shown here is derived from an EMBL/GenBank/DDBJ whole genome shotgun (WGS) entry which is preliminary data.</text>
</comment>
<dbReference type="GO" id="GO:0004557">
    <property type="term" value="F:alpha-galactosidase activity"/>
    <property type="evidence" value="ECO:0007669"/>
    <property type="project" value="UniProtKB-UniRule"/>
</dbReference>
<evidence type="ECO:0000256" key="1">
    <source>
        <dbReference type="ARBA" id="ARBA00001255"/>
    </source>
</evidence>
<dbReference type="CDD" id="cd14791">
    <property type="entry name" value="GH36"/>
    <property type="match status" value="1"/>
</dbReference>
<dbReference type="Gene3D" id="2.70.98.60">
    <property type="entry name" value="alpha-galactosidase from lactobacil brevis"/>
    <property type="match status" value="1"/>
</dbReference>
<evidence type="ECO:0000256" key="7">
    <source>
        <dbReference type="PIRSR" id="PIRSR005536-2"/>
    </source>
</evidence>
<feature type="active site" description="Proton donor" evidence="6">
    <location>
        <position position="549"/>
    </location>
</feature>
<dbReference type="InterPro" id="IPR038417">
    <property type="entry name" value="Alpga-gal_N_sf"/>
</dbReference>
<dbReference type="Proteomes" id="UP001199424">
    <property type="component" value="Unassembled WGS sequence"/>
</dbReference>
<name>A0AAE3DHS0_9FIRM</name>
<evidence type="ECO:0000256" key="5">
    <source>
        <dbReference type="PIRNR" id="PIRNR005536"/>
    </source>
</evidence>
<dbReference type="EC" id="3.2.1.22" evidence="2 5"/>
<dbReference type="InterPro" id="IPR050985">
    <property type="entry name" value="Alpha-glycosidase_related"/>
</dbReference>
<dbReference type="InterPro" id="IPR013780">
    <property type="entry name" value="Glyco_hydro_b"/>
</dbReference>
<keyword evidence="3 5" id="KW-0378">Hydrolase</keyword>
<evidence type="ECO:0000313" key="11">
    <source>
        <dbReference type="Proteomes" id="UP001199424"/>
    </source>
</evidence>
<dbReference type="SUPFAM" id="SSF51445">
    <property type="entry name" value="(Trans)glycosidases"/>
    <property type="match status" value="1"/>
</dbReference>
<reference evidence="10" key="1">
    <citation type="submission" date="2021-10" db="EMBL/GenBank/DDBJ databases">
        <title>Anaerobic single-cell dispensing facilitates the cultivation of human gut bacteria.</title>
        <authorList>
            <person name="Afrizal A."/>
        </authorList>
    </citation>
    <scope>NUCLEOTIDE SEQUENCE</scope>
    <source>
        <strain evidence="10">CLA-AA-H250</strain>
    </source>
</reference>
<accession>A0AAE3DHS0</accession>
<feature type="binding site" evidence="7">
    <location>
        <position position="200"/>
    </location>
    <ligand>
        <name>substrate</name>
    </ligand>
</feature>